<evidence type="ECO:0000256" key="7">
    <source>
        <dbReference type="RuleBase" id="RU003346"/>
    </source>
</evidence>
<dbReference type="PANTHER" id="PTHR48022:SF20">
    <property type="entry name" value="MAJOR FACILITATOR SUPERFAMILY (MFS) PROFILE DOMAIN-CONTAINING PROTEIN-RELATED"/>
    <property type="match status" value="1"/>
</dbReference>
<feature type="transmembrane region" description="Helical" evidence="8">
    <location>
        <begin position="107"/>
        <end position="131"/>
    </location>
</feature>
<dbReference type="InterPro" id="IPR005829">
    <property type="entry name" value="Sugar_transporter_CS"/>
</dbReference>
<dbReference type="EMBL" id="MVBO01000041">
    <property type="protein sequence ID" value="OZJ04410.1"/>
    <property type="molecule type" value="Genomic_DNA"/>
</dbReference>
<keyword evidence="6 8" id="KW-0472">Membrane</keyword>
<dbReference type="PANTHER" id="PTHR48022">
    <property type="entry name" value="PLASTIDIC GLUCOSE TRANSPORTER 4"/>
    <property type="match status" value="1"/>
</dbReference>
<dbReference type="InterPro" id="IPR036259">
    <property type="entry name" value="MFS_trans_sf"/>
</dbReference>
<feature type="transmembrane region" description="Helical" evidence="8">
    <location>
        <begin position="84"/>
        <end position="101"/>
    </location>
</feature>
<evidence type="ECO:0000256" key="2">
    <source>
        <dbReference type="ARBA" id="ARBA00010992"/>
    </source>
</evidence>
<evidence type="ECO:0000256" key="1">
    <source>
        <dbReference type="ARBA" id="ARBA00004141"/>
    </source>
</evidence>
<dbReference type="SUPFAM" id="SSF103473">
    <property type="entry name" value="MFS general substrate transporter"/>
    <property type="match status" value="1"/>
</dbReference>
<keyword evidence="11" id="KW-1185">Reference proteome</keyword>
<dbReference type="GO" id="GO:0005351">
    <property type="term" value="F:carbohydrate:proton symporter activity"/>
    <property type="evidence" value="ECO:0007669"/>
    <property type="project" value="TreeGrafter"/>
</dbReference>
<evidence type="ECO:0000256" key="3">
    <source>
        <dbReference type="ARBA" id="ARBA00022448"/>
    </source>
</evidence>
<feature type="domain" description="Major facilitator superfamily (MFS) profile" evidence="9">
    <location>
        <begin position="15"/>
        <end position="463"/>
    </location>
</feature>
<keyword evidence="4 8" id="KW-0812">Transmembrane</keyword>
<protein>
    <recommendedName>
        <fullName evidence="9">Major facilitator superfamily (MFS) profile domain-containing protein</fullName>
    </recommendedName>
</protein>
<dbReference type="PROSITE" id="PS50850">
    <property type="entry name" value="MFS"/>
    <property type="match status" value="1"/>
</dbReference>
<feature type="transmembrane region" description="Helical" evidence="8">
    <location>
        <begin position="277"/>
        <end position="297"/>
    </location>
</feature>
<accession>A0A261Y1B2</accession>
<dbReference type="PRINTS" id="PR00171">
    <property type="entry name" value="SUGRTRNSPORT"/>
</dbReference>
<reference evidence="10 11" key="1">
    <citation type="journal article" date="2017" name="Mycologia">
        <title>Bifiguratus adelaidae, gen. et sp. nov., a new member of Mucoromycotina in endophytic and soil-dwelling habitats.</title>
        <authorList>
            <person name="Torres-Cruz T.J."/>
            <person name="Billingsley Tobias T.L."/>
            <person name="Almatruk M."/>
            <person name="Hesse C."/>
            <person name="Kuske C.R."/>
            <person name="Desiro A."/>
            <person name="Benucci G.M."/>
            <person name="Bonito G."/>
            <person name="Stajich J.E."/>
            <person name="Dunlap C."/>
            <person name="Arnold A.E."/>
            <person name="Porras-Alfaro A."/>
        </authorList>
    </citation>
    <scope>NUCLEOTIDE SEQUENCE [LARGE SCALE GENOMIC DNA]</scope>
    <source>
        <strain evidence="10 11">AZ0501</strain>
    </source>
</reference>
<dbReference type="Pfam" id="PF00083">
    <property type="entry name" value="Sugar_tr"/>
    <property type="match status" value="1"/>
</dbReference>
<dbReference type="InterPro" id="IPR020846">
    <property type="entry name" value="MFS_dom"/>
</dbReference>
<dbReference type="PROSITE" id="PS00217">
    <property type="entry name" value="SUGAR_TRANSPORT_2"/>
    <property type="match status" value="1"/>
</dbReference>
<evidence type="ECO:0000259" key="9">
    <source>
        <dbReference type="PROSITE" id="PS50850"/>
    </source>
</evidence>
<feature type="transmembrane region" description="Helical" evidence="8">
    <location>
        <begin position="373"/>
        <end position="397"/>
    </location>
</feature>
<comment type="subcellular location">
    <subcellularLocation>
        <location evidence="1">Membrane</location>
        <topology evidence="1">Multi-pass membrane protein</topology>
    </subcellularLocation>
</comment>
<dbReference type="FunFam" id="1.20.1250.20:FF:000134">
    <property type="entry name" value="MFS sugar transporter protein"/>
    <property type="match status" value="1"/>
</dbReference>
<feature type="transmembrane region" description="Helical" evidence="8">
    <location>
        <begin position="143"/>
        <end position="165"/>
    </location>
</feature>
<evidence type="ECO:0000256" key="6">
    <source>
        <dbReference type="ARBA" id="ARBA00023136"/>
    </source>
</evidence>
<dbReference type="GO" id="GO:0016020">
    <property type="term" value="C:membrane"/>
    <property type="evidence" value="ECO:0007669"/>
    <property type="project" value="UniProtKB-SubCell"/>
</dbReference>
<sequence length="499" mass="53904">MAMAVDLTMPYYLRCVTFVALSGFLFGSDTGSIGPVTQMPFFKTYFGALSPTITGLLVSSILITASCASLISGHVTDQISRIRAIGLGAAIFAVGTALEGASQNLAMFFIGRALAGVGEGFFLNAAMVYAVEVAPRAKRGMASCTVQLLITIGIATGYFVCYGAVHLNSTWSWRLPYMVQTGIAVILASGSQFLPFSPRWLFHVGRDEEGTRNLEKLDPEGAALEKAEIQAAKARLEAFVPEIVPDTSLAIIESQSEAHAFDIRALFEKSVRKRTILGIYMSASQMMSGIDGVLYYAPLLFAQAGLSSTQASFFASGITGLVNVACTVLAQWKLDAWGRRPTYLVGGTSIATTMLLMGILYASGASNTAAGKWVIIVLIYIFVVSFALSWAVVTKLYSTEIQPTRTRSAASSLAQSANWVVNWLVAFTTPLFLARVTWGPYILWGAFSATSVFVAGCMMPETKGRGLEEIDQAFDRAEGTWEAKVLQLWNRVRKREQVS</sequence>
<dbReference type="InterPro" id="IPR050360">
    <property type="entry name" value="MFS_Sugar_Transporters"/>
</dbReference>
<dbReference type="OrthoDB" id="5399138at2759"/>
<comment type="caution">
    <text evidence="10">The sequence shown here is derived from an EMBL/GenBank/DDBJ whole genome shotgun (WGS) entry which is preliminary data.</text>
</comment>
<feature type="transmembrane region" description="Helical" evidence="8">
    <location>
        <begin position="417"/>
        <end position="435"/>
    </location>
</feature>
<feature type="transmembrane region" description="Helical" evidence="8">
    <location>
        <begin position="342"/>
        <end position="361"/>
    </location>
</feature>
<feature type="transmembrane region" description="Helical" evidence="8">
    <location>
        <begin position="177"/>
        <end position="196"/>
    </location>
</feature>
<evidence type="ECO:0000256" key="4">
    <source>
        <dbReference type="ARBA" id="ARBA00022692"/>
    </source>
</evidence>
<dbReference type="InterPro" id="IPR003663">
    <property type="entry name" value="Sugar/inositol_transpt"/>
</dbReference>
<feature type="transmembrane region" description="Helical" evidence="8">
    <location>
        <begin position="309"/>
        <end position="330"/>
    </location>
</feature>
<organism evidence="10 11">
    <name type="scientific">Bifiguratus adelaidae</name>
    <dbReference type="NCBI Taxonomy" id="1938954"/>
    <lineage>
        <taxon>Eukaryota</taxon>
        <taxon>Fungi</taxon>
        <taxon>Fungi incertae sedis</taxon>
        <taxon>Mucoromycota</taxon>
        <taxon>Mucoromycotina</taxon>
        <taxon>Endogonomycetes</taxon>
        <taxon>Endogonales</taxon>
        <taxon>Endogonales incertae sedis</taxon>
        <taxon>Bifiguratus</taxon>
    </lineage>
</organism>
<dbReference type="InterPro" id="IPR005828">
    <property type="entry name" value="MFS_sugar_transport-like"/>
</dbReference>
<evidence type="ECO:0000313" key="10">
    <source>
        <dbReference type="EMBL" id="OZJ04410.1"/>
    </source>
</evidence>
<evidence type="ECO:0000256" key="5">
    <source>
        <dbReference type="ARBA" id="ARBA00022989"/>
    </source>
</evidence>
<proteinExistence type="inferred from homology"/>
<evidence type="ECO:0000313" key="11">
    <source>
        <dbReference type="Proteomes" id="UP000242875"/>
    </source>
</evidence>
<keyword evidence="3 7" id="KW-0813">Transport</keyword>
<dbReference type="Proteomes" id="UP000242875">
    <property type="component" value="Unassembled WGS sequence"/>
</dbReference>
<dbReference type="Gene3D" id="1.20.1250.20">
    <property type="entry name" value="MFS general substrate transporter like domains"/>
    <property type="match status" value="1"/>
</dbReference>
<name>A0A261Y1B2_9FUNG</name>
<keyword evidence="5 8" id="KW-1133">Transmembrane helix</keyword>
<feature type="transmembrane region" description="Helical" evidence="8">
    <location>
        <begin position="48"/>
        <end position="72"/>
    </location>
</feature>
<gene>
    <name evidence="10" type="ORF">BZG36_02912</name>
</gene>
<dbReference type="NCBIfam" id="TIGR00879">
    <property type="entry name" value="SP"/>
    <property type="match status" value="1"/>
</dbReference>
<comment type="similarity">
    <text evidence="2 7">Belongs to the major facilitator superfamily. Sugar transporter (TC 2.A.1.1) family.</text>
</comment>
<evidence type="ECO:0000256" key="8">
    <source>
        <dbReference type="SAM" id="Phobius"/>
    </source>
</evidence>
<feature type="transmembrane region" description="Helical" evidence="8">
    <location>
        <begin position="441"/>
        <end position="459"/>
    </location>
</feature>
<dbReference type="AlphaFoldDB" id="A0A261Y1B2"/>